<dbReference type="Proteomes" id="UP000332487">
    <property type="component" value="Unassembled WGS sequence"/>
</dbReference>
<dbReference type="AlphaFoldDB" id="C7DFZ1"/>
<reference evidence="2 3" key="1">
    <citation type="journal article" date="2009" name="Genome Biol.">
        <title>Community-wide analysis of microbial genome sequence signatures.</title>
        <authorList>
            <person name="Dick G.J."/>
            <person name="Andersson A.F."/>
            <person name="Baker B.J."/>
            <person name="Simmons S.L."/>
            <person name="Thomas B.C."/>
            <person name="Yelton A.P."/>
            <person name="Banfield J.F."/>
        </authorList>
    </citation>
    <scope>NUCLEOTIDE SEQUENCE [LARGE SCALE GENOMIC DNA]</scope>
    <source>
        <strain evidence="2">ARMAN-2</strain>
    </source>
</reference>
<reference evidence="2 3" key="2">
    <citation type="journal article" date="2010" name="Proc. Natl. Acad. Sci. U.S.A.">
        <title>Enigmatic, ultrasmall, uncultivated Archaea.</title>
        <authorList>
            <person name="Baker B.J."/>
            <person name="Comolli L.R."/>
            <person name="Dick G.J."/>
            <person name="Hauser L.J."/>
            <person name="Hyatt D."/>
            <person name="Dill B.D."/>
            <person name="Land M.L."/>
            <person name="Verberkmoes N.C."/>
            <person name="Hettich R.L."/>
            <person name="Banfield J.F."/>
        </authorList>
    </citation>
    <scope>NUCLEOTIDE SEQUENCE [LARGE SCALE GENOMIC DNA]</scope>
    <source>
        <strain evidence="2">ARMAN-2</strain>
    </source>
</reference>
<keyword evidence="1" id="KW-0812">Transmembrane</keyword>
<keyword evidence="3" id="KW-1185">Reference proteome</keyword>
<proteinExistence type="predicted"/>
<gene>
    <name evidence="2" type="ORF">UNLARM2_0014</name>
</gene>
<dbReference type="EMBL" id="GG697234">
    <property type="protein sequence ID" value="EET90558.1"/>
    <property type="molecule type" value="Genomic_DNA"/>
</dbReference>
<keyword evidence="1" id="KW-1133">Transmembrane helix</keyword>
<organism evidence="2 3">
    <name type="scientific">Candidatus Micrarchaeum acidiphilum ARMAN-2</name>
    <dbReference type="NCBI Taxonomy" id="425595"/>
    <lineage>
        <taxon>Archaea</taxon>
        <taxon>Candidatus Micrarchaeota</taxon>
        <taxon>Candidatus Micrarchaeia</taxon>
        <taxon>Candidatus Micrarchaeales</taxon>
        <taxon>Candidatus Micrarchaeaceae</taxon>
        <taxon>Candidatus Micrarchaeum</taxon>
    </lineage>
</organism>
<protein>
    <submittedName>
        <fullName evidence="2">Peptidase A5, thermopsin</fullName>
    </submittedName>
</protein>
<keyword evidence="1" id="KW-0472">Membrane</keyword>
<feature type="transmembrane region" description="Helical" evidence="1">
    <location>
        <begin position="7"/>
        <end position="25"/>
    </location>
</feature>
<evidence type="ECO:0000313" key="3">
    <source>
        <dbReference type="Proteomes" id="UP000332487"/>
    </source>
</evidence>
<accession>C7DFZ1</accession>
<evidence type="ECO:0000313" key="2">
    <source>
        <dbReference type="EMBL" id="EET90558.1"/>
    </source>
</evidence>
<sequence>MRKRVTVSIMAVIVILVCLVIFISYTKSTTSCEPTLRYLNGIQRSQLINTELNGNQYNSPVGIVALGLSNNYKNWTIYTKSVRGIANISQLNAVSSIGYNHSGSSLQLNAVLYTCTNDIQNVYWLQNVVRFDQYTSKLEFAENIWNFSYTYGNMQQQPLSNNYSKPVPYELPLNISVLINITTSAHNTEVNFYYQTYNKTTRRWDSVLYKKVNISNSHGSRIVIAPAITPVPTYSDLEFVFAGPGDRSIDYFSFLNAHLGLFYFNNTTNSYADFPEYFTKGRDTGEVSYDLKSTISNDQATVQTDMPKVTIGNVVAVNNSN</sequence>
<evidence type="ECO:0000256" key="1">
    <source>
        <dbReference type="SAM" id="Phobius"/>
    </source>
</evidence>
<dbReference type="Pfam" id="PF05317">
    <property type="entry name" value="Thermopsin"/>
    <property type="match status" value="1"/>
</dbReference>
<name>C7DFZ1_MICA2</name>
<dbReference type="InterPro" id="IPR007981">
    <property type="entry name" value="Peptidase_A5"/>
</dbReference>